<sequence length="79" mass="8904">MYLPNKTLSFLSPRAGITSVTRLCSFLFVISHNKKNHLFTMLFAVLIGLSVRCENRVKQMVGGSLLLYSRINIVATTRD</sequence>
<protein>
    <submittedName>
        <fullName evidence="1">Uncharacterized protein</fullName>
    </submittedName>
</protein>
<dbReference type="AlphaFoldDB" id="A0A974DB23"/>
<proteinExistence type="predicted"/>
<organism evidence="1 2">
    <name type="scientific">Xenopus laevis</name>
    <name type="common">African clawed frog</name>
    <dbReference type="NCBI Taxonomy" id="8355"/>
    <lineage>
        <taxon>Eukaryota</taxon>
        <taxon>Metazoa</taxon>
        <taxon>Chordata</taxon>
        <taxon>Craniata</taxon>
        <taxon>Vertebrata</taxon>
        <taxon>Euteleostomi</taxon>
        <taxon>Amphibia</taxon>
        <taxon>Batrachia</taxon>
        <taxon>Anura</taxon>
        <taxon>Pipoidea</taxon>
        <taxon>Pipidae</taxon>
        <taxon>Xenopodinae</taxon>
        <taxon>Xenopus</taxon>
        <taxon>Xenopus</taxon>
    </lineage>
</organism>
<dbReference type="Proteomes" id="UP000694892">
    <property type="component" value="Chromosome 3S"/>
</dbReference>
<name>A0A974DB23_XENLA</name>
<reference evidence="2" key="1">
    <citation type="journal article" date="2016" name="Nature">
        <title>Genome evolution in the allotetraploid frog Xenopus laevis.</title>
        <authorList>
            <person name="Session A.M."/>
            <person name="Uno Y."/>
            <person name="Kwon T."/>
            <person name="Chapman J.A."/>
            <person name="Toyoda A."/>
            <person name="Takahashi S."/>
            <person name="Fukui A."/>
            <person name="Hikosaka A."/>
            <person name="Suzuki A."/>
            <person name="Kondo M."/>
            <person name="van Heeringen S.J."/>
            <person name="Quigley I."/>
            <person name="Heinz S."/>
            <person name="Ogino H."/>
            <person name="Ochi H."/>
            <person name="Hellsten U."/>
            <person name="Lyons J.B."/>
            <person name="Simakov O."/>
            <person name="Putnam N."/>
            <person name="Stites J."/>
            <person name="Kuroki Y."/>
            <person name="Tanaka T."/>
            <person name="Michiue T."/>
            <person name="Watanabe M."/>
            <person name="Bogdanovic O."/>
            <person name="Lister R."/>
            <person name="Georgiou G."/>
            <person name="Paranjpe S.S."/>
            <person name="van Kruijsbergen I."/>
            <person name="Shu S."/>
            <person name="Carlson J."/>
            <person name="Kinoshita T."/>
            <person name="Ohta Y."/>
            <person name="Mawaribuchi S."/>
            <person name="Jenkins J."/>
            <person name="Grimwood J."/>
            <person name="Schmutz J."/>
            <person name="Mitros T."/>
            <person name="Mozaffari S.V."/>
            <person name="Suzuki Y."/>
            <person name="Haramoto Y."/>
            <person name="Yamamoto T.S."/>
            <person name="Takagi C."/>
            <person name="Heald R."/>
            <person name="Miller K."/>
            <person name="Haudenschild C."/>
            <person name="Kitzman J."/>
            <person name="Nakayama T."/>
            <person name="Izutsu Y."/>
            <person name="Robert J."/>
            <person name="Fortriede J."/>
            <person name="Burns K."/>
            <person name="Lotay V."/>
            <person name="Karimi K."/>
            <person name="Yasuoka Y."/>
            <person name="Dichmann D.S."/>
            <person name="Flajnik M.F."/>
            <person name="Houston D.W."/>
            <person name="Shendure J."/>
            <person name="DuPasquier L."/>
            <person name="Vize P.D."/>
            <person name="Zorn A.M."/>
            <person name="Ito M."/>
            <person name="Marcotte E.M."/>
            <person name="Wallingford J.B."/>
            <person name="Ito Y."/>
            <person name="Asashima M."/>
            <person name="Ueno N."/>
            <person name="Matsuda Y."/>
            <person name="Veenstra G.J."/>
            <person name="Fujiyama A."/>
            <person name="Harland R.M."/>
            <person name="Taira M."/>
            <person name="Rokhsar D.S."/>
        </authorList>
    </citation>
    <scope>NUCLEOTIDE SEQUENCE [LARGE SCALE GENOMIC DNA]</scope>
    <source>
        <strain evidence="2">J</strain>
    </source>
</reference>
<dbReference type="EMBL" id="CM004471">
    <property type="protein sequence ID" value="OCT87615.1"/>
    <property type="molecule type" value="Genomic_DNA"/>
</dbReference>
<evidence type="ECO:0000313" key="1">
    <source>
        <dbReference type="EMBL" id="OCT87615.1"/>
    </source>
</evidence>
<accession>A0A974DB23</accession>
<gene>
    <name evidence="1" type="ORF">XELAEV_18021312mg</name>
</gene>
<evidence type="ECO:0000313" key="2">
    <source>
        <dbReference type="Proteomes" id="UP000694892"/>
    </source>
</evidence>